<evidence type="ECO:0000313" key="3">
    <source>
        <dbReference type="Proteomes" id="UP001150904"/>
    </source>
</evidence>
<gene>
    <name evidence="2" type="ORF">N7498_004033</name>
</gene>
<evidence type="ECO:0000313" key="2">
    <source>
        <dbReference type="EMBL" id="KAJ5212387.1"/>
    </source>
</evidence>
<sequence length="169" mass="19257">MASDGSTGAVDDALLTLTYGFRARQLQFSVIFTSGFTFSSTRKEDIEIHHPSFGGGAWLEDFIECYEFCYEDFVLKKQQPLHDEGFIRVGDIIDHLYWQVDAISTERRRTEINTHDSFLTDLAEGQPIHRRRLSKKRSTLQMKSLENGEQDQGVDSQGVTMITAMIAKL</sequence>
<accession>A0A9W9T7G6</accession>
<reference evidence="2" key="2">
    <citation type="journal article" date="2023" name="IMA Fungus">
        <title>Comparative genomic study of the Penicillium genus elucidates a diverse pangenome and 15 lateral gene transfer events.</title>
        <authorList>
            <person name="Petersen C."/>
            <person name="Sorensen T."/>
            <person name="Nielsen M.R."/>
            <person name="Sondergaard T.E."/>
            <person name="Sorensen J.L."/>
            <person name="Fitzpatrick D.A."/>
            <person name="Frisvad J.C."/>
            <person name="Nielsen K.L."/>
        </authorList>
    </citation>
    <scope>NUCLEOTIDE SEQUENCE</scope>
    <source>
        <strain evidence="2">IBT 15544</strain>
    </source>
</reference>
<organism evidence="2 3">
    <name type="scientific">Penicillium cinerascens</name>
    <dbReference type="NCBI Taxonomy" id="70096"/>
    <lineage>
        <taxon>Eukaryota</taxon>
        <taxon>Fungi</taxon>
        <taxon>Dikarya</taxon>
        <taxon>Ascomycota</taxon>
        <taxon>Pezizomycotina</taxon>
        <taxon>Eurotiomycetes</taxon>
        <taxon>Eurotiomycetidae</taxon>
        <taxon>Eurotiales</taxon>
        <taxon>Aspergillaceae</taxon>
        <taxon>Penicillium</taxon>
    </lineage>
</organism>
<proteinExistence type="predicted"/>
<dbReference type="RefSeq" id="XP_058310557.1">
    <property type="nucleotide sequence ID" value="XM_058451095.1"/>
</dbReference>
<keyword evidence="3" id="KW-1185">Reference proteome</keyword>
<dbReference type="Proteomes" id="UP001150904">
    <property type="component" value="Unassembled WGS sequence"/>
</dbReference>
<dbReference type="EMBL" id="JAPQKR010000008">
    <property type="protein sequence ID" value="KAJ5212387.1"/>
    <property type="molecule type" value="Genomic_DNA"/>
</dbReference>
<evidence type="ECO:0000256" key="1">
    <source>
        <dbReference type="SAM" id="MobiDB-lite"/>
    </source>
</evidence>
<dbReference type="AlphaFoldDB" id="A0A9W9T7G6"/>
<protein>
    <submittedName>
        <fullName evidence="2">Uncharacterized protein</fullName>
    </submittedName>
</protein>
<comment type="caution">
    <text evidence="2">The sequence shown here is derived from an EMBL/GenBank/DDBJ whole genome shotgun (WGS) entry which is preliminary data.</text>
</comment>
<reference evidence="2" key="1">
    <citation type="submission" date="2022-12" db="EMBL/GenBank/DDBJ databases">
        <authorList>
            <person name="Petersen C."/>
        </authorList>
    </citation>
    <scope>NUCLEOTIDE SEQUENCE</scope>
    <source>
        <strain evidence="2">IBT 15544</strain>
    </source>
</reference>
<dbReference type="GeneID" id="83178396"/>
<name>A0A9W9T7G6_9EURO</name>
<feature type="region of interest" description="Disordered" evidence="1">
    <location>
        <begin position="132"/>
        <end position="154"/>
    </location>
</feature>